<keyword evidence="2" id="KW-1185">Reference proteome</keyword>
<sequence length="198" mass="22504">RQQEQEHQQQEQRCRQHEVGNNFNYIDLRAENSQRFRNFAILGREATFAIRPPPEGSRIAQWLENAFREIRTYALHSCEPSDFVGLSFESADLARGPAGLSFRPSRDLTHEDIWGLVSSLAQSAGGIDIAENFTLRVFRVSLPTGRGSNRLTREDVAKHSILQIINSDNLCFPHSLVARVHYERGQLRVGNYMKGGNP</sequence>
<reference evidence="1 2" key="1">
    <citation type="submission" date="2015-09" db="EMBL/GenBank/DDBJ databases">
        <title>Trachymyrmex zeteki WGS genome.</title>
        <authorList>
            <person name="Nygaard S."/>
            <person name="Hu H."/>
            <person name="Boomsma J."/>
            <person name="Zhang G."/>
        </authorList>
    </citation>
    <scope>NUCLEOTIDE SEQUENCE [LARGE SCALE GENOMIC DNA]</scope>
    <source>
        <strain evidence="1">Tzet28-1</strain>
        <tissue evidence="1">Whole body</tissue>
    </source>
</reference>
<dbReference type="Proteomes" id="UP000075809">
    <property type="component" value="Unassembled WGS sequence"/>
</dbReference>
<feature type="non-terminal residue" evidence="1">
    <location>
        <position position="1"/>
    </location>
</feature>
<dbReference type="AlphaFoldDB" id="A0A151XH74"/>
<organism evidence="1 2">
    <name type="scientific">Mycetomoellerius zeteki</name>
    <dbReference type="NCBI Taxonomy" id="64791"/>
    <lineage>
        <taxon>Eukaryota</taxon>
        <taxon>Metazoa</taxon>
        <taxon>Ecdysozoa</taxon>
        <taxon>Arthropoda</taxon>
        <taxon>Hexapoda</taxon>
        <taxon>Insecta</taxon>
        <taxon>Pterygota</taxon>
        <taxon>Neoptera</taxon>
        <taxon>Endopterygota</taxon>
        <taxon>Hymenoptera</taxon>
        <taxon>Apocrita</taxon>
        <taxon>Aculeata</taxon>
        <taxon>Formicoidea</taxon>
        <taxon>Formicidae</taxon>
        <taxon>Myrmicinae</taxon>
        <taxon>Mycetomoellerius</taxon>
    </lineage>
</organism>
<proteinExistence type="predicted"/>
<protein>
    <submittedName>
        <fullName evidence="1">Uncharacterized protein</fullName>
    </submittedName>
</protein>
<gene>
    <name evidence="1" type="ORF">ALC60_01418</name>
</gene>
<accession>A0A151XH74</accession>
<dbReference type="EMBL" id="KQ982164">
    <property type="protein sequence ID" value="KYQ59560.1"/>
    <property type="molecule type" value="Genomic_DNA"/>
</dbReference>
<dbReference type="STRING" id="64791.A0A151XH74"/>
<name>A0A151XH74_9HYME</name>
<evidence type="ECO:0000313" key="2">
    <source>
        <dbReference type="Proteomes" id="UP000075809"/>
    </source>
</evidence>
<evidence type="ECO:0000313" key="1">
    <source>
        <dbReference type="EMBL" id="KYQ59560.1"/>
    </source>
</evidence>